<dbReference type="InterPro" id="IPR036390">
    <property type="entry name" value="WH_DNA-bd_sf"/>
</dbReference>
<dbReference type="Gene3D" id="1.10.10.10">
    <property type="entry name" value="Winged helix-like DNA-binding domain superfamily/Winged helix DNA-binding domain"/>
    <property type="match status" value="1"/>
</dbReference>
<dbReference type="EMBL" id="BTFW01000001">
    <property type="protein sequence ID" value="GMM61324.1"/>
    <property type="molecule type" value="Genomic_DNA"/>
</dbReference>
<reference evidence="2 3" key="1">
    <citation type="submission" date="2023-06" db="EMBL/GenBank/DDBJ databases">
        <title>Draft genome sequence of Novosphingobium sp. strain IK01.</title>
        <authorList>
            <person name="Hatamoto M."/>
            <person name="Ikarashi T."/>
            <person name="Yamaguchi T."/>
        </authorList>
    </citation>
    <scope>NUCLEOTIDE SEQUENCE [LARGE SCALE GENOMIC DNA]</scope>
    <source>
        <strain evidence="2 3">IK01</strain>
    </source>
</reference>
<evidence type="ECO:0000313" key="3">
    <source>
        <dbReference type="Proteomes" id="UP001187221"/>
    </source>
</evidence>
<evidence type="ECO:0000313" key="2">
    <source>
        <dbReference type="EMBL" id="GMM61324.1"/>
    </source>
</evidence>
<dbReference type="Gene3D" id="6.10.250.1220">
    <property type="match status" value="1"/>
</dbReference>
<keyword evidence="3" id="KW-1185">Reference proteome</keyword>
<dbReference type="PANTHER" id="PTHR38445:SF10">
    <property type="entry name" value="GNTR-FAMILY TRANSCRIPTIONAL REGULATOR"/>
    <property type="match status" value="1"/>
</dbReference>
<evidence type="ECO:0000256" key="1">
    <source>
        <dbReference type="SAM" id="MobiDB-lite"/>
    </source>
</evidence>
<dbReference type="Proteomes" id="UP001187221">
    <property type="component" value="Unassembled WGS sequence"/>
</dbReference>
<feature type="region of interest" description="Disordered" evidence="1">
    <location>
        <begin position="1"/>
        <end position="20"/>
    </location>
</feature>
<dbReference type="InterPro" id="IPR036388">
    <property type="entry name" value="WH-like_DNA-bd_sf"/>
</dbReference>
<proteinExistence type="predicted"/>
<sequence>MRKTGVLCQHNTVSGSPPSPFSRSLAARLHEAIVAAILATDQPPEDPAQSALLPSVRALAAREGANPLTVAKAYQHFQDEGLVVALRGIGMMALPGAARRLREAERTRFLTQEWPQVAARMYRLGLTLADLPGMDALK</sequence>
<gene>
    <name evidence="2" type="ORF">NUTIK01_21010</name>
</gene>
<protein>
    <submittedName>
        <fullName evidence="2">GntR family transcriptional regulator</fullName>
    </submittedName>
</protein>
<name>A0ABQ6P9R0_9SPHN</name>
<comment type="caution">
    <text evidence="2">The sequence shown here is derived from an EMBL/GenBank/DDBJ whole genome shotgun (WGS) entry which is preliminary data.</text>
</comment>
<dbReference type="SUPFAM" id="SSF46785">
    <property type="entry name" value="Winged helix' DNA-binding domain"/>
    <property type="match status" value="1"/>
</dbReference>
<organism evidence="2 3">
    <name type="scientific">Novosphingobium pituita</name>
    <dbReference type="NCBI Taxonomy" id="3056842"/>
    <lineage>
        <taxon>Bacteria</taxon>
        <taxon>Pseudomonadati</taxon>
        <taxon>Pseudomonadota</taxon>
        <taxon>Alphaproteobacteria</taxon>
        <taxon>Sphingomonadales</taxon>
        <taxon>Sphingomonadaceae</taxon>
        <taxon>Novosphingobium</taxon>
    </lineage>
</organism>
<dbReference type="PANTHER" id="PTHR38445">
    <property type="entry name" value="HTH-TYPE TRANSCRIPTIONAL REPRESSOR YTRA"/>
    <property type="match status" value="1"/>
</dbReference>
<accession>A0ABQ6P9R0</accession>